<dbReference type="AlphaFoldDB" id="A0A437LZ74"/>
<dbReference type="PROSITE" id="PS51257">
    <property type="entry name" value="PROKAR_LIPOPROTEIN"/>
    <property type="match status" value="1"/>
</dbReference>
<accession>A0A437LZ74</accession>
<dbReference type="PANTHER" id="PTHR37482">
    <property type="entry name" value="OUTER MEMBRANE PROTEIN ASSEMBLY FACTOR BAME"/>
    <property type="match status" value="1"/>
</dbReference>
<evidence type="ECO:0000256" key="1">
    <source>
        <dbReference type="ARBA" id="ARBA00022729"/>
    </source>
</evidence>
<dbReference type="Gene3D" id="3.30.1450.10">
    <property type="match status" value="1"/>
</dbReference>
<dbReference type="GO" id="GO:0043165">
    <property type="term" value="P:Gram-negative-bacterium-type cell outer membrane assembly"/>
    <property type="evidence" value="ECO:0007669"/>
    <property type="project" value="TreeGrafter"/>
</dbReference>
<comment type="caution">
    <text evidence="5">The sequence shown here is derived from an EMBL/GenBank/DDBJ whole genome shotgun (WGS) entry which is preliminary data.</text>
</comment>
<dbReference type="InterPro" id="IPR026592">
    <property type="entry name" value="BamE"/>
</dbReference>
<protein>
    <submittedName>
        <fullName evidence="5">Outer membrane protein assembly factor BamE</fullName>
    </submittedName>
</protein>
<feature type="domain" description="Outer membrane protein assembly factor BamE" evidence="4">
    <location>
        <begin position="52"/>
        <end position="127"/>
    </location>
</feature>
<evidence type="ECO:0000259" key="4">
    <source>
        <dbReference type="Pfam" id="PF04355"/>
    </source>
</evidence>
<keyword evidence="3" id="KW-0998">Cell outer membrane</keyword>
<keyword evidence="6" id="KW-1185">Reference proteome</keyword>
<reference evidence="5 6" key="1">
    <citation type="submission" date="2019-01" db="EMBL/GenBank/DDBJ databases">
        <authorList>
            <person name="Chen W.-M."/>
        </authorList>
    </citation>
    <scope>NUCLEOTIDE SEQUENCE [LARGE SCALE GENOMIC DNA]</scope>
    <source>
        <strain evidence="5 6">CCP-6</strain>
    </source>
</reference>
<organism evidence="5 6">
    <name type="scientific">Rhodovarius crocodyli</name>
    <dbReference type="NCBI Taxonomy" id="1979269"/>
    <lineage>
        <taxon>Bacteria</taxon>
        <taxon>Pseudomonadati</taxon>
        <taxon>Pseudomonadota</taxon>
        <taxon>Alphaproteobacteria</taxon>
        <taxon>Acetobacterales</taxon>
        <taxon>Roseomonadaceae</taxon>
        <taxon>Rhodovarius</taxon>
    </lineage>
</organism>
<dbReference type="InterPro" id="IPR037873">
    <property type="entry name" value="BamE-like"/>
</dbReference>
<evidence type="ECO:0000313" key="6">
    <source>
        <dbReference type="Proteomes" id="UP000282957"/>
    </source>
</evidence>
<dbReference type="GO" id="GO:1990063">
    <property type="term" value="C:Bam protein complex"/>
    <property type="evidence" value="ECO:0007669"/>
    <property type="project" value="TreeGrafter"/>
</dbReference>
<name>A0A437LZ74_9PROT</name>
<sequence>MDTKPLAVNLGRKAGGILAIALAGISLSACAYLPPAPERPRDVFNAPVSARGHLVTAEQLQQITPGVTRQADVQELLGSPSQTSTFGDSAWYYISSVTRQRPGRALSVSDSRIVAINFNPDGTVKDITELGQQDQRSVAMVGRETPAPGNDRTVLQALFGNIGRFNPAGVPSQQSPGNMTGSGR</sequence>
<dbReference type="Pfam" id="PF04355">
    <property type="entry name" value="BamE"/>
    <property type="match status" value="1"/>
</dbReference>
<evidence type="ECO:0000313" key="5">
    <source>
        <dbReference type="EMBL" id="RVT90697.1"/>
    </source>
</evidence>
<dbReference type="PANTHER" id="PTHR37482:SF1">
    <property type="entry name" value="OUTER MEMBRANE PROTEIN ASSEMBLY FACTOR BAME"/>
    <property type="match status" value="1"/>
</dbReference>
<keyword evidence="1" id="KW-0732">Signal</keyword>
<gene>
    <name evidence="5" type="ORF">EOD42_23130</name>
</gene>
<proteinExistence type="predicted"/>
<dbReference type="GO" id="GO:0030674">
    <property type="term" value="F:protein-macromolecule adaptor activity"/>
    <property type="evidence" value="ECO:0007669"/>
    <property type="project" value="TreeGrafter"/>
</dbReference>
<dbReference type="InterPro" id="IPR007450">
    <property type="entry name" value="BamE_dom"/>
</dbReference>
<dbReference type="OrthoDB" id="7160681at2"/>
<evidence type="ECO:0000256" key="3">
    <source>
        <dbReference type="ARBA" id="ARBA00023237"/>
    </source>
</evidence>
<keyword evidence="2" id="KW-0472">Membrane</keyword>
<evidence type="ECO:0000256" key="2">
    <source>
        <dbReference type="ARBA" id="ARBA00023136"/>
    </source>
</evidence>
<dbReference type="GO" id="GO:0051205">
    <property type="term" value="P:protein insertion into membrane"/>
    <property type="evidence" value="ECO:0007669"/>
    <property type="project" value="TreeGrafter"/>
</dbReference>
<dbReference type="RefSeq" id="WP_127789964.1">
    <property type="nucleotide sequence ID" value="NZ_SACL01000012.1"/>
</dbReference>
<dbReference type="EMBL" id="SACL01000012">
    <property type="protein sequence ID" value="RVT90697.1"/>
    <property type="molecule type" value="Genomic_DNA"/>
</dbReference>
<dbReference type="Proteomes" id="UP000282957">
    <property type="component" value="Unassembled WGS sequence"/>
</dbReference>